<accession>A0A511KCT3</accession>
<dbReference type="Gene3D" id="3.90.25.10">
    <property type="entry name" value="UDP-galactose 4-epimerase, domain 1"/>
    <property type="match status" value="1"/>
</dbReference>
<dbReference type="EMBL" id="BJWK01000005">
    <property type="protein sequence ID" value="GEM08183.1"/>
    <property type="molecule type" value="Genomic_DNA"/>
</dbReference>
<organism evidence="4 5">
    <name type="scientific">Rhodotorula toruloides</name>
    <name type="common">Yeast</name>
    <name type="synonym">Rhodosporidium toruloides</name>
    <dbReference type="NCBI Taxonomy" id="5286"/>
    <lineage>
        <taxon>Eukaryota</taxon>
        <taxon>Fungi</taxon>
        <taxon>Dikarya</taxon>
        <taxon>Basidiomycota</taxon>
        <taxon>Pucciniomycotina</taxon>
        <taxon>Microbotryomycetes</taxon>
        <taxon>Sporidiobolales</taxon>
        <taxon>Sporidiobolaceae</taxon>
        <taxon>Rhodotorula</taxon>
    </lineage>
</organism>
<dbReference type="InterPro" id="IPR051609">
    <property type="entry name" value="NmrA/Isoflavone_reductase-like"/>
</dbReference>
<keyword evidence="2" id="KW-0560">Oxidoreductase</keyword>
<proteinExistence type="predicted"/>
<dbReference type="AlphaFoldDB" id="A0A511KCT3"/>
<evidence type="ECO:0000256" key="1">
    <source>
        <dbReference type="ARBA" id="ARBA00022857"/>
    </source>
</evidence>
<dbReference type="InterPro" id="IPR036291">
    <property type="entry name" value="NAD(P)-bd_dom_sf"/>
</dbReference>
<dbReference type="OrthoDB" id="9974981at2759"/>
<dbReference type="PANTHER" id="PTHR47706:SF9">
    <property type="entry name" value="NMRA-LIKE DOMAIN-CONTAINING PROTEIN-RELATED"/>
    <property type="match status" value="1"/>
</dbReference>
<reference evidence="4 5" key="1">
    <citation type="submission" date="2019-07" db="EMBL/GenBank/DDBJ databases">
        <title>Rhodotorula toruloides NBRC10032 genome sequencing.</title>
        <authorList>
            <person name="Shida Y."/>
            <person name="Takaku H."/>
            <person name="Ogasawara W."/>
            <person name="Mori K."/>
        </authorList>
    </citation>
    <scope>NUCLEOTIDE SEQUENCE [LARGE SCALE GENOMIC DNA]</scope>
    <source>
        <strain evidence="4 5">NBRC10032</strain>
    </source>
</reference>
<feature type="domain" description="NmrA-like" evidence="3">
    <location>
        <begin position="50"/>
        <end position="182"/>
    </location>
</feature>
<sequence>MPATTLVKSVALAGAGTLGSVILPELVKAGFETTVLTRRDSKRDSPFLSAKAAKEAGVKLFVPGEFGNPTTNIEQAEVHPIMYGKKQIQDLLKSVGLPTLLVFNGPFSDTTFNAFLGFDAATGRIRLVGKGDTPISWTTRLDVARFLAHYLSTLTSFPSASESAVLRIEGDRKTYSEVVDIYCRLQPDQNVQVS</sequence>
<keyword evidence="1" id="KW-0521">NADP</keyword>
<name>A0A511KCT3_RHOTO</name>
<gene>
    <name evidence="4" type="ORF">Rt10032_c05g2200</name>
</gene>
<dbReference type="SUPFAM" id="SSF51735">
    <property type="entry name" value="NAD(P)-binding Rossmann-fold domains"/>
    <property type="match status" value="1"/>
</dbReference>
<dbReference type="Pfam" id="PF05368">
    <property type="entry name" value="NmrA"/>
    <property type="match status" value="1"/>
</dbReference>
<dbReference type="Proteomes" id="UP000321518">
    <property type="component" value="Unassembled WGS sequence"/>
</dbReference>
<dbReference type="GO" id="GO:0016491">
    <property type="term" value="F:oxidoreductase activity"/>
    <property type="evidence" value="ECO:0007669"/>
    <property type="project" value="UniProtKB-KW"/>
</dbReference>
<dbReference type="PANTHER" id="PTHR47706">
    <property type="entry name" value="NMRA-LIKE FAMILY PROTEIN"/>
    <property type="match status" value="1"/>
</dbReference>
<evidence type="ECO:0000313" key="5">
    <source>
        <dbReference type="Proteomes" id="UP000321518"/>
    </source>
</evidence>
<protein>
    <submittedName>
        <fullName evidence="4">NmrA-like domain containing protein</fullName>
    </submittedName>
</protein>
<comment type="caution">
    <text evidence="4">The sequence shown here is derived from an EMBL/GenBank/DDBJ whole genome shotgun (WGS) entry which is preliminary data.</text>
</comment>
<dbReference type="InterPro" id="IPR008030">
    <property type="entry name" value="NmrA-like"/>
</dbReference>
<evidence type="ECO:0000256" key="2">
    <source>
        <dbReference type="ARBA" id="ARBA00023002"/>
    </source>
</evidence>
<evidence type="ECO:0000259" key="3">
    <source>
        <dbReference type="Pfam" id="PF05368"/>
    </source>
</evidence>
<dbReference type="Gene3D" id="3.40.50.720">
    <property type="entry name" value="NAD(P)-binding Rossmann-like Domain"/>
    <property type="match status" value="1"/>
</dbReference>
<evidence type="ECO:0000313" key="4">
    <source>
        <dbReference type="EMBL" id="GEM08183.1"/>
    </source>
</evidence>